<evidence type="ECO:0000313" key="1">
    <source>
        <dbReference type="EMBL" id="WBW61417.1"/>
    </source>
</evidence>
<protein>
    <submittedName>
        <fullName evidence="1">IlvB operon leader peptide IvbL</fullName>
    </submittedName>
</protein>
<keyword evidence="2" id="KW-1185">Reference proteome</keyword>
<dbReference type="RefSeq" id="WP_100684613.1">
    <property type="nucleotide sequence ID" value="NZ_CP041247.1"/>
</dbReference>
<dbReference type="AlphaFoldDB" id="A0AAJ5UF26"/>
<dbReference type="InterPro" id="IPR012566">
    <property type="entry name" value="IlvB_leader"/>
</dbReference>
<gene>
    <name evidence="1" type="primary">ivbL</name>
    <name evidence="1" type="ORF">OR613_00115</name>
</gene>
<reference evidence="1 2" key="1">
    <citation type="journal article" date="2023" name="Microbiol. Resour. Announc.">
        <title>Complete Genome Sequence of the First Colistin-Resistant Raoultella electrica Strain.</title>
        <authorList>
            <person name="Aldeia C."/>
            <person name="Campos-Madueno E.I."/>
            <person name="Sendi P."/>
            <person name="Endimiani A."/>
        </authorList>
    </citation>
    <scope>NUCLEOTIDE SEQUENCE [LARGE SCALE GENOMIC DNA]</scope>
    <source>
        <strain evidence="1 2">S2-IND-01-C</strain>
    </source>
</reference>
<proteinExistence type="predicted"/>
<accession>A0AAJ5UF26</accession>
<dbReference type="Pfam" id="PF08049">
    <property type="entry name" value="IlvB_leader"/>
    <property type="match status" value="1"/>
</dbReference>
<organism evidence="1 2">
    <name type="scientific">Klebsiella electrica</name>
    <dbReference type="NCBI Taxonomy" id="1259973"/>
    <lineage>
        <taxon>Bacteria</taxon>
        <taxon>Pseudomonadati</taxon>
        <taxon>Pseudomonadota</taxon>
        <taxon>Gammaproteobacteria</taxon>
        <taxon>Enterobacterales</taxon>
        <taxon>Enterobacteriaceae</taxon>
        <taxon>Klebsiella/Raoultella group</taxon>
        <taxon>Klebsiella</taxon>
    </lineage>
</organism>
<dbReference type="EMBL" id="CP112887">
    <property type="protein sequence ID" value="WBW61417.1"/>
    <property type="molecule type" value="Genomic_DNA"/>
</dbReference>
<sequence length="31" mass="2994">MNAATLTSTLLKTAPAAVVVVSVVVVVGNAP</sequence>
<name>A0AAJ5UF26_9ENTR</name>
<evidence type="ECO:0000313" key="2">
    <source>
        <dbReference type="Proteomes" id="UP001210130"/>
    </source>
</evidence>
<dbReference type="Proteomes" id="UP001210130">
    <property type="component" value="Chromosome"/>
</dbReference>